<evidence type="ECO:0000313" key="5">
    <source>
        <dbReference type="Proteomes" id="UP001278766"/>
    </source>
</evidence>
<sequence>MGGEPPSWLERRMTRPSTPSRSSGTSPSAILYLHAMNDFLAHRLLQVHQQRRINEVNPTRVFSLVNGVPGCGKSSEICRVATKKDLIAVVSTGKCANTSIIDTTTNSAIGEPLRSWDQWPAVITGATGPTAINFDVTIPDTLRPSCNKAGKCVMQWYWYAVENEQTYESCVDFVSA</sequence>
<evidence type="ECO:0000256" key="1">
    <source>
        <dbReference type="ARBA" id="ARBA00001973"/>
    </source>
</evidence>
<evidence type="ECO:0000256" key="2">
    <source>
        <dbReference type="ARBA" id="ARBA00023008"/>
    </source>
</evidence>
<feature type="compositionally biased region" description="Low complexity" evidence="3">
    <location>
        <begin position="15"/>
        <end position="26"/>
    </location>
</feature>
<proteinExistence type="predicted"/>
<accession>A0AAE0LN05</accession>
<comment type="caution">
    <text evidence="4">The sequence shown here is derived from an EMBL/GenBank/DDBJ whole genome shotgun (WGS) entry which is preliminary data.</text>
</comment>
<reference evidence="4" key="1">
    <citation type="journal article" date="2023" name="Mol. Phylogenet. Evol.">
        <title>Genome-scale phylogeny and comparative genomics of the fungal order Sordariales.</title>
        <authorList>
            <person name="Hensen N."/>
            <person name="Bonometti L."/>
            <person name="Westerberg I."/>
            <person name="Brannstrom I.O."/>
            <person name="Guillou S."/>
            <person name="Cros-Aarteil S."/>
            <person name="Calhoun S."/>
            <person name="Haridas S."/>
            <person name="Kuo A."/>
            <person name="Mondo S."/>
            <person name="Pangilinan J."/>
            <person name="Riley R."/>
            <person name="LaButti K."/>
            <person name="Andreopoulos B."/>
            <person name="Lipzen A."/>
            <person name="Chen C."/>
            <person name="Yan M."/>
            <person name="Daum C."/>
            <person name="Ng V."/>
            <person name="Clum A."/>
            <person name="Steindorff A."/>
            <person name="Ohm R.A."/>
            <person name="Martin F."/>
            <person name="Silar P."/>
            <person name="Natvig D.O."/>
            <person name="Lalanne C."/>
            <person name="Gautier V."/>
            <person name="Ament-Velasquez S.L."/>
            <person name="Kruys A."/>
            <person name="Hutchinson M.I."/>
            <person name="Powell A.J."/>
            <person name="Barry K."/>
            <person name="Miller A.N."/>
            <person name="Grigoriev I.V."/>
            <person name="Debuchy R."/>
            <person name="Gladieux P."/>
            <person name="Hiltunen Thoren M."/>
            <person name="Johannesson H."/>
        </authorList>
    </citation>
    <scope>NUCLEOTIDE SEQUENCE</scope>
    <source>
        <strain evidence="4">CBS 168.71</strain>
    </source>
</reference>
<evidence type="ECO:0000256" key="3">
    <source>
        <dbReference type="SAM" id="MobiDB-lite"/>
    </source>
</evidence>
<feature type="region of interest" description="Disordered" evidence="3">
    <location>
        <begin position="1"/>
        <end position="26"/>
    </location>
</feature>
<dbReference type="AlphaFoldDB" id="A0AAE0LN05"/>
<reference evidence="4" key="2">
    <citation type="submission" date="2023-06" db="EMBL/GenBank/DDBJ databases">
        <authorList>
            <consortium name="Lawrence Berkeley National Laboratory"/>
            <person name="Haridas S."/>
            <person name="Hensen N."/>
            <person name="Bonometti L."/>
            <person name="Westerberg I."/>
            <person name="Brannstrom I.O."/>
            <person name="Guillou S."/>
            <person name="Cros-Aarteil S."/>
            <person name="Calhoun S."/>
            <person name="Kuo A."/>
            <person name="Mondo S."/>
            <person name="Pangilinan J."/>
            <person name="Riley R."/>
            <person name="Labutti K."/>
            <person name="Andreopoulos B."/>
            <person name="Lipzen A."/>
            <person name="Chen C."/>
            <person name="Yanf M."/>
            <person name="Daum C."/>
            <person name="Ng V."/>
            <person name="Clum A."/>
            <person name="Steindorff A."/>
            <person name="Ohm R."/>
            <person name="Martin F."/>
            <person name="Silar P."/>
            <person name="Natvig D."/>
            <person name="Lalanne C."/>
            <person name="Gautier V."/>
            <person name="Ament-Velasquez S.L."/>
            <person name="Kruys A."/>
            <person name="Hutchinson M.I."/>
            <person name="Powell A.J."/>
            <person name="Barry K."/>
            <person name="Miller A.N."/>
            <person name="Grigoriev I.V."/>
            <person name="Debuchy R."/>
            <person name="Gladieux P."/>
            <person name="Thoren M.H."/>
            <person name="Johannesson H."/>
        </authorList>
    </citation>
    <scope>NUCLEOTIDE SEQUENCE</scope>
    <source>
        <strain evidence="4">CBS 168.71</strain>
    </source>
</reference>
<dbReference type="EMBL" id="JAUEPN010000011">
    <property type="protein sequence ID" value="KAK3290855.1"/>
    <property type="molecule type" value="Genomic_DNA"/>
</dbReference>
<organism evidence="4 5">
    <name type="scientific">Chaetomium fimeti</name>
    <dbReference type="NCBI Taxonomy" id="1854472"/>
    <lineage>
        <taxon>Eukaryota</taxon>
        <taxon>Fungi</taxon>
        <taxon>Dikarya</taxon>
        <taxon>Ascomycota</taxon>
        <taxon>Pezizomycotina</taxon>
        <taxon>Sordariomycetes</taxon>
        <taxon>Sordariomycetidae</taxon>
        <taxon>Sordariales</taxon>
        <taxon>Chaetomiaceae</taxon>
        <taxon>Chaetomium</taxon>
    </lineage>
</organism>
<gene>
    <name evidence="4" type="ORF">B0H64DRAFT_446675</name>
</gene>
<dbReference type="GeneID" id="87843882"/>
<protein>
    <recommendedName>
        <fullName evidence="6">Chitin-binding type-4 domain-containing protein</fullName>
    </recommendedName>
</protein>
<dbReference type="InterPro" id="IPR052282">
    <property type="entry name" value="Starch-active_LPMO"/>
</dbReference>
<dbReference type="PANTHER" id="PTHR36575:SF2">
    <property type="entry name" value="CHITIN-BINDING TYPE-4 DOMAIN-CONTAINING PROTEIN-RELATED"/>
    <property type="match status" value="1"/>
</dbReference>
<keyword evidence="5" id="KW-1185">Reference proteome</keyword>
<comment type="cofactor">
    <cofactor evidence="1">
        <name>Cu(2+)</name>
        <dbReference type="ChEBI" id="CHEBI:29036"/>
    </cofactor>
</comment>
<keyword evidence="2" id="KW-0186">Copper</keyword>
<evidence type="ECO:0000313" key="4">
    <source>
        <dbReference type="EMBL" id="KAK3290855.1"/>
    </source>
</evidence>
<dbReference type="PANTHER" id="PTHR36575">
    <property type="entry name" value="BINDING PROTEIN, PUTATIVE (AFU_ORTHOLOGUE AFUA_1G14430)-RELATED"/>
    <property type="match status" value="1"/>
</dbReference>
<evidence type="ECO:0008006" key="6">
    <source>
        <dbReference type="Google" id="ProtNLM"/>
    </source>
</evidence>
<dbReference type="RefSeq" id="XP_062654369.1">
    <property type="nucleotide sequence ID" value="XM_062806934.1"/>
</dbReference>
<dbReference type="Proteomes" id="UP001278766">
    <property type="component" value="Unassembled WGS sequence"/>
</dbReference>
<name>A0AAE0LN05_9PEZI</name>